<evidence type="ECO:0000313" key="8">
    <source>
        <dbReference type="Proteomes" id="UP000422764"/>
    </source>
</evidence>
<evidence type="ECO:0000256" key="3">
    <source>
        <dbReference type="ARBA" id="ARBA00022960"/>
    </source>
</evidence>
<dbReference type="GO" id="GO:0008360">
    <property type="term" value="P:regulation of cell shape"/>
    <property type="evidence" value="ECO:0007669"/>
    <property type="project" value="UniProtKB-KW"/>
</dbReference>
<feature type="transmembrane region" description="Helical" evidence="6">
    <location>
        <begin position="124"/>
        <end position="140"/>
    </location>
</feature>
<dbReference type="EMBL" id="CP046522">
    <property type="protein sequence ID" value="QGU96216.1"/>
    <property type="molecule type" value="Genomic_DNA"/>
</dbReference>
<keyword evidence="5 6" id="KW-0472">Membrane</keyword>
<accession>A0A6I6EZ87</accession>
<reference evidence="7 8" key="1">
    <citation type="submission" date="2019-12" db="EMBL/GenBank/DDBJ databases">
        <title>Genome sequenceing of Clostridium bovifaecis.</title>
        <authorList>
            <person name="Yao Y."/>
        </authorList>
    </citation>
    <scope>NUCLEOTIDE SEQUENCE [LARGE SCALE GENOMIC DNA]</scope>
    <source>
        <strain evidence="7 8">BXX</strain>
    </source>
</reference>
<feature type="transmembrane region" description="Helical" evidence="6">
    <location>
        <begin position="37"/>
        <end position="55"/>
    </location>
</feature>
<dbReference type="Pfam" id="PF01098">
    <property type="entry name" value="FTSW_RODA_SPOVE"/>
    <property type="match status" value="1"/>
</dbReference>
<dbReference type="AlphaFoldDB" id="A0A6I6EZ87"/>
<feature type="transmembrane region" description="Helical" evidence="6">
    <location>
        <begin position="12"/>
        <end position="31"/>
    </location>
</feature>
<dbReference type="InterPro" id="IPR001182">
    <property type="entry name" value="FtsW/RodA"/>
</dbReference>
<sequence>MDSKYDEKRLLRYTYVFCLIGFLNLSILHWPKENFDKTAIIMGVVVCALIAYAHFIIRKFFPDGDKYIQTFASILTVIGIVLLYRINPSYAMKQIIWFTVGIIGFIIIVVLLPDLKRFAKYKHFYLICTIVLMALGTFLGQEKHGAKNWITLGGYAFQPSEFGKLCLVAYLASSLRKYKEYKDLIEPAVVVMISLGFMVLQRDLGSALLFFGISVTMLYIATSKFKYVATCFGLFAAGAAISYKLFNHLRIRVAIWRDVWAYANDEGYQVVQAMIAIASGGLFGTGLGQGHPEFVPVNSTDFIFAVLSEEMGGLMSFAVIILYFLLFYRCMRAAVYAEDRFSALVAVGYSSMIATQTLVIIGGVINLIPLTGITLPLISYGGSSMITTFFALGLLQKISEEGRSDE</sequence>
<feature type="transmembrane region" description="Helical" evidence="6">
    <location>
        <begin position="267"/>
        <end position="291"/>
    </location>
</feature>
<feature type="transmembrane region" description="Helical" evidence="6">
    <location>
        <begin position="227"/>
        <end position="246"/>
    </location>
</feature>
<evidence type="ECO:0000313" key="7">
    <source>
        <dbReference type="EMBL" id="QGU96216.1"/>
    </source>
</evidence>
<protein>
    <submittedName>
        <fullName evidence="7">FtsW/RodA/SpoVE family cell cycle protein</fullName>
    </submittedName>
</protein>
<gene>
    <name evidence="7" type="ORF">GOM49_14915</name>
</gene>
<proteinExistence type="predicted"/>
<dbReference type="PANTHER" id="PTHR30474">
    <property type="entry name" value="CELL CYCLE PROTEIN"/>
    <property type="match status" value="1"/>
</dbReference>
<name>A0A6I6EZ87_9CLOT</name>
<feature type="transmembrane region" description="Helical" evidence="6">
    <location>
        <begin position="67"/>
        <end position="86"/>
    </location>
</feature>
<feature type="transmembrane region" description="Helical" evidence="6">
    <location>
        <begin position="92"/>
        <end position="112"/>
    </location>
</feature>
<evidence type="ECO:0000256" key="6">
    <source>
        <dbReference type="SAM" id="Phobius"/>
    </source>
</evidence>
<dbReference type="Proteomes" id="UP000422764">
    <property type="component" value="Chromosome"/>
</dbReference>
<feature type="transmembrane region" description="Helical" evidence="6">
    <location>
        <begin position="377"/>
        <end position="395"/>
    </location>
</feature>
<evidence type="ECO:0000256" key="1">
    <source>
        <dbReference type="ARBA" id="ARBA00004141"/>
    </source>
</evidence>
<evidence type="ECO:0000256" key="2">
    <source>
        <dbReference type="ARBA" id="ARBA00022692"/>
    </source>
</evidence>
<feature type="transmembrane region" description="Helical" evidence="6">
    <location>
        <begin position="204"/>
        <end position="221"/>
    </location>
</feature>
<dbReference type="GO" id="GO:0005886">
    <property type="term" value="C:plasma membrane"/>
    <property type="evidence" value="ECO:0007669"/>
    <property type="project" value="TreeGrafter"/>
</dbReference>
<dbReference type="GO" id="GO:0015648">
    <property type="term" value="F:lipid-linked peptidoglycan transporter activity"/>
    <property type="evidence" value="ECO:0007669"/>
    <property type="project" value="TreeGrafter"/>
</dbReference>
<evidence type="ECO:0000256" key="5">
    <source>
        <dbReference type="ARBA" id="ARBA00023136"/>
    </source>
</evidence>
<dbReference type="GO" id="GO:0051301">
    <property type="term" value="P:cell division"/>
    <property type="evidence" value="ECO:0007669"/>
    <property type="project" value="InterPro"/>
</dbReference>
<comment type="subcellular location">
    <subcellularLocation>
        <location evidence="1">Membrane</location>
        <topology evidence="1">Multi-pass membrane protein</topology>
    </subcellularLocation>
</comment>
<dbReference type="GO" id="GO:0032153">
    <property type="term" value="C:cell division site"/>
    <property type="evidence" value="ECO:0007669"/>
    <property type="project" value="TreeGrafter"/>
</dbReference>
<keyword evidence="2 6" id="KW-0812">Transmembrane</keyword>
<feature type="transmembrane region" description="Helical" evidence="6">
    <location>
        <begin position="311"/>
        <end position="331"/>
    </location>
</feature>
<organism evidence="7 8">
    <name type="scientific">Clostridium bovifaecis</name>
    <dbReference type="NCBI Taxonomy" id="2184719"/>
    <lineage>
        <taxon>Bacteria</taxon>
        <taxon>Bacillati</taxon>
        <taxon>Bacillota</taxon>
        <taxon>Clostridia</taxon>
        <taxon>Eubacteriales</taxon>
        <taxon>Clostridiaceae</taxon>
        <taxon>Clostridium</taxon>
    </lineage>
</organism>
<keyword evidence="8" id="KW-1185">Reference proteome</keyword>
<feature type="transmembrane region" description="Helical" evidence="6">
    <location>
        <begin position="343"/>
        <end position="365"/>
    </location>
</feature>
<dbReference type="PANTHER" id="PTHR30474:SF3">
    <property type="entry name" value="PEPTIDOGLYCAN GLYCOSYLTRANSFERASE RODA"/>
    <property type="match status" value="1"/>
</dbReference>
<keyword evidence="4 6" id="KW-1133">Transmembrane helix</keyword>
<keyword evidence="3" id="KW-0133">Cell shape</keyword>
<evidence type="ECO:0000256" key="4">
    <source>
        <dbReference type="ARBA" id="ARBA00022989"/>
    </source>
</evidence>